<dbReference type="Proteomes" id="UP000054618">
    <property type="component" value="Unassembled WGS sequence"/>
</dbReference>
<accession>A0A0W0XP77</accession>
<gene>
    <name evidence="3" type="ORF">Lqui_2634</name>
</gene>
<dbReference type="PANTHER" id="PTHR43762">
    <property type="entry name" value="L-GULONOLACTONE OXIDASE"/>
    <property type="match status" value="1"/>
</dbReference>
<dbReference type="GO" id="GO:0016899">
    <property type="term" value="F:oxidoreductase activity, acting on the CH-OH group of donors, oxygen as acceptor"/>
    <property type="evidence" value="ECO:0007669"/>
    <property type="project" value="InterPro"/>
</dbReference>
<feature type="domain" description="FAD-binding PCMH-type" evidence="2">
    <location>
        <begin position="14"/>
        <end position="180"/>
    </location>
</feature>
<sequence>MQPKLMSFGNFAHNLETQSNCYRPDSEKQIEKFLITSEESILARGAGTSYNDCCLNDQQSIIDTTRLNHFLSFDPASGLLVCQGGVTFADLFKVDTRFIPPVIPGTLRATLAGGIANDVHGKNNPKEAALGQHIEWIELHCHQDSIHCSRRDNADLFYATIAGLGLTGIIKRVGLKLKKAPQFVKSENEKYQNWDELVERMLKLADSSDYQAAWLDFLNPERAVLSHARYYEGLNRQEAAPVNIPPLPFRLINRLGMKVFNQLYFRYTRSAAQVSPLQIFNNPLDRISNWNRLYGKKGLIQFQAVVGSDLINECLEQCLLLSRKHHALPALAVLKYLNHTGTGLLSFTQPGFTIAIDFVNQPQARQTIKNLNEWVTEHQGKVYLAKDLLLTSEQFRCQYPNSGQFIELLKTLPNHPCSDLGRRLGICI</sequence>
<dbReference type="InterPro" id="IPR016169">
    <property type="entry name" value="FAD-bd_PCMH_sub2"/>
</dbReference>
<evidence type="ECO:0000259" key="2">
    <source>
        <dbReference type="PROSITE" id="PS51387"/>
    </source>
</evidence>
<dbReference type="SUPFAM" id="SSF56176">
    <property type="entry name" value="FAD-binding/transporter-associated domain-like"/>
    <property type="match status" value="1"/>
</dbReference>
<evidence type="ECO:0000256" key="1">
    <source>
        <dbReference type="ARBA" id="ARBA00022827"/>
    </source>
</evidence>
<dbReference type="PROSITE" id="PS51387">
    <property type="entry name" value="FAD_PCMH"/>
    <property type="match status" value="1"/>
</dbReference>
<protein>
    <recommendedName>
        <fullName evidence="2">FAD-binding PCMH-type domain-containing protein</fullName>
    </recommendedName>
</protein>
<dbReference type="Gene3D" id="3.30.43.10">
    <property type="entry name" value="Uridine Diphospho-n-acetylenolpyruvylglucosamine Reductase, domain 2"/>
    <property type="match status" value="1"/>
</dbReference>
<dbReference type="Pfam" id="PF01565">
    <property type="entry name" value="FAD_binding_4"/>
    <property type="match status" value="1"/>
</dbReference>
<dbReference type="InterPro" id="IPR016170">
    <property type="entry name" value="Cytok_DH_C_sf"/>
</dbReference>
<dbReference type="Gene3D" id="3.30.465.10">
    <property type="match status" value="1"/>
</dbReference>
<name>A0A0W0XP77_9GAMM</name>
<dbReference type="PATRIC" id="fig|45073.5.peg.2799"/>
<dbReference type="InterPro" id="IPR010031">
    <property type="entry name" value="FAD_lactone_oxidase-like"/>
</dbReference>
<reference evidence="3 4" key="1">
    <citation type="submission" date="2015-11" db="EMBL/GenBank/DDBJ databases">
        <title>Genomic analysis of 38 Legionella species identifies large and diverse effector repertoires.</title>
        <authorList>
            <person name="Burstein D."/>
            <person name="Amaro F."/>
            <person name="Zusman T."/>
            <person name="Lifshitz Z."/>
            <person name="Cohen O."/>
            <person name="Gilbert J.A."/>
            <person name="Pupko T."/>
            <person name="Shuman H.A."/>
            <person name="Segal G."/>
        </authorList>
    </citation>
    <scope>NUCLEOTIDE SEQUENCE [LARGE SCALE GENOMIC DNA]</scope>
    <source>
        <strain evidence="3 4">CDC#1442-AUS-E</strain>
    </source>
</reference>
<dbReference type="InterPro" id="IPR016166">
    <property type="entry name" value="FAD-bd_PCMH"/>
</dbReference>
<organism evidence="3 4">
    <name type="scientific">Legionella quinlivanii</name>
    <dbReference type="NCBI Taxonomy" id="45073"/>
    <lineage>
        <taxon>Bacteria</taxon>
        <taxon>Pseudomonadati</taxon>
        <taxon>Pseudomonadota</taxon>
        <taxon>Gammaproteobacteria</taxon>
        <taxon>Legionellales</taxon>
        <taxon>Legionellaceae</taxon>
        <taxon>Legionella</taxon>
    </lineage>
</organism>
<dbReference type="PANTHER" id="PTHR43762:SF1">
    <property type="entry name" value="D-ARABINONO-1,4-LACTONE OXIDASE"/>
    <property type="match status" value="1"/>
</dbReference>
<dbReference type="InterPro" id="IPR006094">
    <property type="entry name" value="Oxid_FAD_bind_N"/>
</dbReference>
<dbReference type="OrthoDB" id="143770at2"/>
<dbReference type="Gene3D" id="3.40.462.10">
    <property type="entry name" value="FAD-linked oxidases, C-terminal domain"/>
    <property type="match status" value="1"/>
</dbReference>
<dbReference type="InterPro" id="IPR036318">
    <property type="entry name" value="FAD-bd_PCMH-like_sf"/>
</dbReference>
<dbReference type="AlphaFoldDB" id="A0A0W0XP77"/>
<keyword evidence="1" id="KW-0274">FAD</keyword>
<proteinExistence type="predicted"/>
<dbReference type="STRING" id="45073.Lqui_2634"/>
<dbReference type="GO" id="GO:0071949">
    <property type="term" value="F:FAD binding"/>
    <property type="evidence" value="ECO:0007669"/>
    <property type="project" value="InterPro"/>
</dbReference>
<comment type="caution">
    <text evidence="3">The sequence shown here is derived from an EMBL/GenBank/DDBJ whole genome shotgun (WGS) entry which is preliminary data.</text>
</comment>
<dbReference type="EMBL" id="LNYS01000024">
    <property type="protein sequence ID" value="KTD46144.1"/>
    <property type="molecule type" value="Genomic_DNA"/>
</dbReference>
<evidence type="ECO:0000313" key="3">
    <source>
        <dbReference type="EMBL" id="KTD46144.1"/>
    </source>
</evidence>
<dbReference type="InterPro" id="IPR016167">
    <property type="entry name" value="FAD-bd_PCMH_sub1"/>
</dbReference>
<evidence type="ECO:0000313" key="4">
    <source>
        <dbReference type="Proteomes" id="UP000054618"/>
    </source>
</evidence>
<keyword evidence="4" id="KW-1185">Reference proteome</keyword>
<keyword evidence="1" id="KW-0285">Flavoprotein</keyword>